<dbReference type="Pfam" id="PF02540">
    <property type="entry name" value="NAD_synthase"/>
    <property type="match status" value="1"/>
</dbReference>
<dbReference type="NCBIfam" id="TIGR00552">
    <property type="entry name" value="nadE"/>
    <property type="match status" value="1"/>
</dbReference>
<dbReference type="AlphaFoldDB" id="A0AAW2H630"/>
<dbReference type="InterPro" id="IPR022310">
    <property type="entry name" value="NAD/GMP_synthase"/>
</dbReference>
<dbReference type="PANTHER" id="PTHR23090:SF9">
    <property type="entry name" value="GLUTAMINE-DEPENDENT NAD(+) SYNTHETASE"/>
    <property type="match status" value="1"/>
</dbReference>
<dbReference type="InterPro" id="IPR003694">
    <property type="entry name" value="NAD_synthase"/>
</dbReference>
<reference evidence="7" key="1">
    <citation type="journal article" date="2024" name="Gigascience">
        <title>Chromosome-level genome of the poultry shaft louse Menopon gallinae provides insight into the host-switching and adaptive evolution of parasitic lice.</title>
        <authorList>
            <person name="Xu Y."/>
            <person name="Ma L."/>
            <person name="Liu S."/>
            <person name="Liang Y."/>
            <person name="Liu Q."/>
            <person name="He Z."/>
            <person name="Tian L."/>
            <person name="Duan Y."/>
            <person name="Cai W."/>
            <person name="Li H."/>
            <person name="Song F."/>
        </authorList>
    </citation>
    <scope>NUCLEOTIDE SEQUENCE</scope>
    <source>
        <strain evidence="7">Cailab_2023a</strain>
    </source>
</reference>
<comment type="caution">
    <text evidence="7">The sequence shown here is derived from an EMBL/GenBank/DDBJ whole genome shotgun (WGS) entry which is preliminary data.</text>
</comment>
<dbReference type="GO" id="GO:0005524">
    <property type="term" value="F:ATP binding"/>
    <property type="evidence" value="ECO:0007669"/>
    <property type="project" value="UniProtKB-KW"/>
</dbReference>
<dbReference type="GO" id="GO:0003952">
    <property type="term" value="F:NAD+ synthase (glutamine-hydrolyzing) activity"/>
    <property type="evidence" value="ECO:0007669"/>
    <property type="project" value="InterPro"/>
</dbReference>
<proteinExistence type="predicted"/>
<keyword evidence="4" id="KW-0067">ATP-binding</keyword>
<comment type="pathway">
    <text evidence="1">Cofactor biosynthesis; NAD(+) biosynthesis.</text>
</comment>
<keyword evidence="3" id="KW-0547">Nucleotide-binding</keyword>
<evidence type="ECO:0000256" key="2">
    <source>
        <dbReference type="ARBA" id="ARBA00022598"/>
    </source>
</evidence>
<feature type="domain" description="NAD/GMP synthase" evidence="6">
    <location>
        <begin position="1"/>
        <end position="207"/>
    </location>
</feature>
<dbReference type="CDD" id="cd00553">
    <property type="entry name" value="NAD_synthase"/>
    <property type="match status" value="1"/>
</dbReference>
<dbReference type="PANTHER" id="PTHR23090">
    <property type="entry name" value="NH 3 /GLUTAMINE-DEPENDENT NAD + SYNTHETASE"/>
    <property type="match status" value="1"/>
</dbReference>
<keyword evidence="5" id="KW-0520">NAD</keyword>
<evidence type="ECO:0000256" key="5">
    <source>
        <dbReference type="ARBA" id="ARBA00023027"/>
    </source>
</evidence>
<sequence>MPSLYTSKLSREIIDDIGKNLNITIRNFSIDNILELYFKSLYPKVDEDKMGLFKENLQSRIRGNILMALSNIFPGYVVLSNGNKSELATGYFTLYGDSCGAFNLIKDLFKTEVYALAKWRNENLSKFSKLKKLHIIPQSCINRAPTAELAHNQTDETSLLPYAVLDGILQNLIEENMCYSELIDKFSKKDVDLVLKLLKNSEHKRKQGVIGIKLKNRGFGKEWQYPLTNRFQENDNNN</sequence>
<evidence type="ECO:0000256" key="1">
    <source>
        <dbReference type="ARBA" id="ARBA00004790"/>
    </source>
</evidence>
<name>A0AAW2H630_9NEOP</name>
<keyword evidence="2" id="KW-0436">Ligase</keyword>
<gene>
    <name evidence="7" type="ORF">PYX00_011149</name>
</gene>
<dbReference type="EMBL" id="JARGDH010000093">
    <property type="protein sequence ID" value="KAL0263848.1"/>
    <property type="molecule type" value="Genomic_DNA"/>
</dbReference>
<protein>
    <recommendedName>
        <fullName evidence="6">NAD/GMP synthase domain-containing protein</fullName>
    </recommendedName>
</protein>
<dbReference type="GO" id="GO:0009435">
    <property type="term" value="P:NAD+ biosynthetic process"/>
    <property type="evidence" value="ECO:0007669"/>
    <property type="project" value="InterPro"/>
</dbReference>
<evidence type="ECO:0000256" key="3">
    <source>
        <dbReference type="ARBA" id="ARBA00022741"/>
    </source>
</evidence>
<dbReference type="GO" id="GO:0005737">
    <property type="term" value="C:cytoplasm"/>
    <property type="evidence" value="ECO:0007669"/>
    <property type="project" value="InterPro"/>
</dbReference>
<accession>A0AAW2H630</accession>
<dbReference type="SUPFAM" id="SSF52402">
    <property type="entry name" value="Adenine nucleotide alpha hydrolases-like"/>
    <property type="match status" value="1"/>
</dbReference>
<evidence type="ECO:0000313" key="7">
    <source>
        <dbReference type="EMBL" id="KAL0263848.1"/>
    </source>
</evidence>
<dbReference type="InterPro" id="IPR014729">
    <property type="entry name" value="Rossmann-like_a/b/a_fold"/>
</dbReference>
<evidence type="ECO:0000256" key="4">
    <source>
        <dbReference type="ARBA" id="ARBA00022840"/>
    </source>
</evidence>
<dbReference type="Gene3D" id="3.40.50.620">
    <property type="entry name" value="HUPs"/>
    <property type="match status" value="1"/>
</dbReference>
<evidence type="ECO:0000259" key="6">
    <source>
        <dbReference type="Pfam" id="PF02540"/>
    </source>
</evidence>
<dbReference type="GO" id="GO:0004359">
    <property type="term" value="F:glutaminase activity"/>
    <property type="evidence" value="ECO:0007669"/>
    <property type="project" value="InterPro"/>
</dbReference>
<organism evidence="7">
    <name type="scientific">Menopon gallinae</name>
    <name type="common">poultry shaft louse</name>
    <dbReference type="NCBI Taxonomy" id="328185"/>
    <lineage>
        <taxon>Eukaryota</taxon>
        <taxon>Metazoa</taxon>
        <taxon>Ecdysozoa</taxon>
        <taxon>Arthropoda</taxon>
        <taxon>Hexapoda</taxon>
        <taxon>Insecta</taxon>
        <taxon>Pterygota</taxon>
        <taxon>Neoptera</taxon>
        <taxon>Paraneoptera</taxon>
        <taxon>Psocodea</taxon>
        <taxon>Troctomorpha</taxon>
        <taxon>Phthiraptera</taxon>
        <taxon>Amblycera</taxon>
        <taxon>Menoponidae</taxon>
        <taxon>Menopon</taxon>
    </lineage>
</organism>